<proteinExistence type="predicted"/>
<dbReference type="RefSeq" id="WP_135628966.1">
    <property type="nucleotide sequence ID" value="NZ_RQGU01000142.1"/>
</dbReference>
<sequence length="154" mass="17832">MNTLLDEISKTDNWEVTEVDKSYSGDQVISAYLKGKKDGLEQDQKLRLERLITNVNKSAEYTAKIFENIKSNRIEANFARLKINSWENFSIIIGIPENEFITENMLDIYNFATNLESELENDLYHLEFSFVGINEHFNVNSLTSDGYALKYKLS</sequence>
<dbReference type="EMBL" id="RQGU01000142">
    <property type="protein sequence ID" value="TGM13636.1"/>
    <property type="molecule type" value="Genomic_DNA"/>
</dbReference>
<comment type="caution">
    <text evidence="1">The sequence shown here is derived from an EMBL/GenBank/DDBJ whole genome shotgun (WGS) entry which is preliminary data.</text>
</comment>
<evidence type="ECO:0000313" key="1">
    <source>
        <dbReference type="EMBL" id="TGM13636.1"/>
    </source>
</evidence>
<organism evidence="1 2">
    <name type="scientific">Leptospira selangorensis</name>
    <dbReference type="NCBI Taxonomy" id="2484982"/>
    <lineage>
        <taxon>Bacteria</taxon>
        <taxon>Pseudomonadati</taxon>
        <taxon>Spirochaetota</taxon>
        <taxon>Spirochaetia</taxon>
        <taxon>Leptospirales</taxon>
        <taxon>Leptospiraceae</taxon>
        <taxon>Leptospira</taxon>
    </lineage>
</organism>
<keyword evidence="2" id="KW-1185">Reference proteome</keyword>
<accession>A0ABY2N0Q5</accession>
<evidence type="ECO:0000313" key="2">
    <source>
        <dbReference type="Proteomes" id="UP000298057"/>
    </source>
</evidence>
<dbReference type="Proteomes" id="UP000298057">
    <property type="component" value="Unassembled WGS sequence"/>
</dbReference>
<reference evidence="2" key="1">
    <citation type="journal article" date="2019" name="PLoS Negl. Trop. Dis.">
        <title>Revisiting the worldwide diversity of Leptospira species in the environment.</title>
        <authorList>
            <person name="Vincent A.T."/>
            <person name="Schiettekatte O."/>
            <person name="Bourhy P."/>
            <person name="Veyrier F.J."/>
            <person name="Picardeau M."/>
        </authorList>
    </citation>
    <scope>NUCLEOTIDE SEQUENCE [LARGE SCALE GENOMIC DNA]</scope>
    <source>
        <strain evidence="2">201702406</strain>
    </source>
</reference>
<protein>
    <submittedName>
        <fullName evidence="1">Uncharacterized protein</fullName>
    </submittedName>
</protein>
<name>A0ABY2N0Q5_9LEPT</name>
<gene>
    <name evidence="1" type="ORF">EHQ82_19235</name>
</gene>